<evidence type="ECO:0000313" key="3">
    <source>
        <dbReference type="Proteomes" id="UP001242480"/>
    </source>
</evidence>
<sequence length="183" mass="19325">MPAQKTVAVLVGSLRKESFSRKVAKALAALTPDLAFTFVEIGNLPFFNQDLEAQPPAEWVAFRNEIKAADAVLFVTAEYNRSVPAVLKNAVDVGSRPYGQGVLIGKPAGVVSTSIGAIGGFGANHHLRQSLSFLAMPTLDQPEAYIGGTGSLFEGDALANEGTSDFLVAYGKAFTAWVARHTA</sequence>
<name>A0ABU0JJ49_9HYPH</name>
<organism evidence="2 3">
    <name type="scientific">Labrys wisconsinensis</name>
    <dbReference type="NCBI Taxonomy" id="425677"/>
    <lineage>
        <taxon>Bacteria</taxon>
        <taxon>Pseudomonadati</taxon>
        <taxon>Pseudomonadota</taxon>
        <taxon>Alphaproteobacteria</taxon>
        <taxon>Hyphomicrobiales</taxon>
        <taxon>Xanthobacteraceae</taxon>
        <taxon>Labrys</taxon>
    </lineage>
</organism>
<proteinExistence type="predicted"/>
<reference evidence="2 3" key="1">
    <citation type="submission" date="2023-07" db="EMBL/GenBank/DDBJ databases">
        <title>Genomic Encyclopedia of Type Strains, Phase IV (KMG-IV): sequencing the most valuable type-strain genomes for metagenomic binning, comparative biology and taxonomic classification.</title>
        <authorList>
            <person name="Goeker M."/>
        </authorList>
    </citation>
    <scope>NUCLEOTIDE SEQUENCE [LARGE SCALE GENOMIC DNA]</scope>
    <source>
        <strain evidence="2 3">DSM 19619</strain>
    </source>
</reference>
<dbReference type="InterPro" id="IPR029039">
    <property type="entry name" value="Flavoprotein-like_sf"/>
</dbReference>
<comment type="caution">
    <text evidence="2">The sequence shown here is derived from an EMBL/GenBank/DDBJ whole genome shotgun (WGS) entry which is preliminary data.</text>
</comment>
<gene>
    <name evidence="2" type="ORF">QO011_006676</name>
</gene>
<evidence type="ECO:0000259" key="1">
    <source>
        <dbReference type="Pfam" id="PF03358"/>
    </source>
</evidence>
<accession>A0ABU0JJ49</accession>
<dbReference type="EMBL" id="JAUSVX010000017">
    <property type="protein sequence ID" value="MDQ0473640.1"/>
    <property type="molecule type" value="Genomic_DNA"/>
</dbReference>
<evidence type="ECO:0000313" key="2">
    <source>
        <dbReference type="EMBL" id="MDQ0473640.1"/>
    </source>
</evidence>
<feature type="domain" description="NADPH-dependent FMN reductase-like" evidence="1">
    <location>
        <begin position="7"/>
        <end position="147"/>
    </location>
</feature>
<dbReference type="InterPro" id="IPR050712">
    <property type="entry name" value="NAD(P)H-dep_reductase"/>
</dbReference>
<dbReference type="SUPFAM" id="SSF52218">
    <property type="entry name" value="Flavoproteins"/>
    <property type="match status" value="1"/>
</dbReference>
<dbReference type="RefSeq" id="WP_307282193.1">
    <property type="nucleotide sequence ID" value="NZ_JAUSVX010000017.1"/>
</dbReference>
<dbReference type="Gene3D" id="3.40.50.360">
    <property type="match status" value="1"/>
</dbReference>
<dbReference type="PANTHER" id="PTHR30543:SF21">
    <property type="entry name" value="NAD(P)H-DEPENDENT FMN REDUCTASE LOT6"/>
    <property type="match status" value="1"/>
</dbReference>
<dbReference type="PANTHER" id="PTHR30543">
    <property type="entry name" value="CHROMATE REDUCTASE"/>
    <property type="match status" value="1"/>
</dbReference>
<keyword evidence="3" id="KW-1185">Reference proteome</keyword>
<protein>
    <submittedName>
        <fullName evidence="2">Chromate reductase</fullName>
    </submittedName>
</protein>
<dbReference type="InterPro" id="IPR005025">
    <property type="entry name" value="FMN_Rdtase-like_dom"/>
</dbReference>
<dbReference type="Pfam" id="PF03358">
    <property type="entry name" value="FMN_red"/>
    <property type="match status" value="1"/>
</dbReference>
<dbReference type="Proteomes" id="UP001242480">
    <property type="component" value="Unassembled WGS sequence"/>
</dbReference>